<evidence type="ECO:0000259" key="1">
    <source>
        <dbReference type="Pfam" id="PF22936"/>
    </source>
</evidence>
<comment type="caution">
    <text evidence="2">The sequence shown here is derived from an EMBL/GenBank/DDBJ whole genome shotgun (WGS) entry which is preliminary data.</text>
</comment>
<name>A0A420HRT0_9PEZI</name>
<dbReference type="Pfam" id="PF22936">
    <property type="entry name" value="Pol_BBD"/>
    <property type="match status" value="1"/>
</dbReference>
<dbReference type="InterPro" id="IPR054722">
    <property type="entry name" value="PolX-like_BBD"/>
</dbReference>
<evidence type="ECO:0000313" key="3">
    <source>
        <dbReference type="Proteomes" id="UP000285405"/>
    </source>
</evidence>
<dbReference type="EMBL" id="MCBR01016885">
    <property type="protein sequence ID" value="RKF60155.1"/>
    <property type="molecule type" value="Genomic_DNA"/>
</dbReference>
<evidence type="ECO:0000313" key="2">
    <source>
        <dbReference type="EMBL" id="RKF60155.1"/>
    </source>
</evidence>
<dbReference type="AlphaFoldDB" id="A0A420HRT0"/>
<gene>
    <name evidence="2" type="ORF">GcC1_168012</name>
</gene>
<organism evidence="2 3">
    <name type="scientific">Golovinomyces cichoracearum</name>
    <dbReference type="NCBI Taxonomy" id="62708"/>
    <lineage>
        <taxon>Eukaryota</taxon>
        <taxon>Fungi</taxon>
        <taxon>Dikarya</taxon>
        <taxon>Ascomycota</taxon>
        <taxon>Pezizomycotina</taxon>
        <taxon>Leotiomycetes</taxon>
        <taxon>Erysiphales</taxon>
        <taxon>Erysiphaceae</taxon>
        <taxon>Golovinomyces</taxon>
    </lineage>
</organism>
<dbReference type="OrthoDB" id="413361at2759"/>
<protein>
    <submittedName>
        <fullName evidence="2">Gag-Pol polyprotein</fullName>
    </submittedName>
</protein>
<sequence length="197" mass="22154">MDDFLPTALTSKEPAILLKDRWLADSSAEKMIKNQFSDFIDYKIEPLDIESAGGTTVSPGFGSVKLKASLTNGTFREVRLNYVRYMPQFPLKLFSIKQTMKTGGSLHNNRNMFVDEGNITELCETDSPGFLIESKHCQTDAYFNALVSATQIVSLDTWHRRLAHISTTNVIRTKNIVRGMGIKPFTESKSFICDVCE</sequence>
<dbReference type="Proteomes" id="UP000285405">
    <property type="component" value="Unassembled WGS sequence"/>
</dbReference>
<feature type="domain" description="Retrovirus-related Pol polyprotein from transposon TNT 1-94-like beta-barrel" evidence="1">
    <location>
        <begin position="22"/>
        <end position="103"/>
    </location>
</feature>
<proteinExistence type="predicted"/>
<reference evidence="2 3" key="1">
    <citation type="journal article" date="2018" name="BMC Genomics">
        <title>Comparative genome analyses reveal sequence features reflecting distinct modes of host-adaptation between dicot and monocot powdery mildew.</title>
        <authorList>
            <person name="Wu Y."/>
            <person name="Ma X."/>
            <person name="Pan Z."/>
            <person name="Kale S.D."/>
            <person name="Song Y."/>
            <person name="King H."/>
            <person name="Zhang Q."/>
            <person name="Presley C."/>
            <person name="Deng X."/>
            <person name="Wei C.I."/>
            <person name="Xiao S."/>
        </authorList>
    </citation>
    <scope>NUCLEOTIDE SEQUENCE [LARGE SCALE GENOMIC DNA]</scope>
    <source>
        <strain evidence="2">UCSC1</strain>
    </source>
</reference>
<accession>A0A420HRT0</accession>